<evidence type="ECO:0000256" key="4">
    <source>
        <dbReference type="SAM" id="MobiDB-lite"/>
    </source>
</evidence>
<feature type="binding site" evidence="3">
    <location>
        <position position="78"/>
    </location>
    <ligand>
        <name>ATP</name>
        <dbReference type="ChEBI" id="CHEBI:30616"/>
    </ligand>
</feature>
<keyword evidence="1 3" id="KW-0547">Nucleotide-binding</keyword>
<evidence type="ECO:0000313" key="7">
    <source>
        <dbReference type="Proteomes" id="UP000032180"/>
    </source>
</evidence>
<evidence type="ECO:0000259" key="5">
    <source>
        <dbReference type="PROSITE" id="PS50011"/>
    </source>
</evidence>
<dbReference type="Gramene" id="LPERR12G10700.1">
    <property type="protein sequence ID" value="LPERR12G10700.1"/>
    <property type="gene ID" value="LPERR12G10700"/>
</dbReference>
<dbReference type="PROSITE" id="PS50011">
    <property type="entry name" value="PROTEIN_KINASE_DOM"/>
    <property type="match status" value="1"/>
</dbReference>
<keyword evidence="7" id="KW-1185">Reference proteome</keyword>
<accession>A0A0D9XZJ7</accession>
<dbReference type="Gene3D" id="3.30.200.20">
    <property type="entry name" value="Phosphorylase Kinase, domain 1"/>
    <property type="match status" value="1"/>
</dbReference>
<feature type="region of interest" description="Disordered" evidence="4">
    <location>
        <begin position="1"/>
        <end position="22"/>
    </location>
</feature>
<dbReference type="GO" id="GO:0005524">
    <property type="term" value="F:ATP binding"/>
    <property type="evidence" value="ECO:0007669"/>
    <property type="project" value="UniProtKB-UniRule"/>
</dbReference>
<evidence type="ECO:0000256" key="1">
    <source>
        <dbReference type="ARBA" id="ARBA00022741"/>
    </source>
</evidence>
<evidence type="ECO:0000313" key="6">
    <source>
        <dbReference type="EnsemblPlants" id="LPERR12G10700.1"/>
    </source>
</evidence>
<dbReference type="STRING" id="77586.A0A0D9XZJ7"/>
<sequence>MSITTPLSFPSSTPAVNHGDPAASGESAAALWEYGVDELKAATWGFDGARRLGQGQTGVVFRGTLLGHDGVVVDVAVKRFHDVLTEEKMRLARRDFRGRRFLQDRNVVRLHGYACPNTYSPEAGTLAILSWDCRSKIITGAAQGLYHYHSHGTVHGCVTASNILIENDFTARLFDFGYSWSRLSRCHLSSSPSTMSISTVKMSSEMDVLCFGTVILEVVSGRRSSELPTGANGFKLLVDWVWALHEKGCILDAVDTTLGITAANDNQQCLGMLSRDAAEAKKMLLVGLACSHPDPKLRPKIGDK</sequence>
<reference evidence="7" key="2">
    <citation type="submission" date="2013-12" db="EMBL/GenBank/DDBJ databases">
        <authorList>
            <person name="Yu Y."/>
            <person name="Lee S."/>
            <person name="de Baynast K."/>
            <person name="Wissotski M."/>
            <person name="Liu L."/>
            <person name="Talag J."/>
            <person name="Goicoechea J."/>
            <person name="Angelova A."/>
            <person name="Jetty R."/>
            <person name="Kudrna D."/>
            <person name="Golser W."/>
            <person name="Rivera L."/>
            <person name="Zhang J."/>
            <person name="Wing R."/>
        </authorList>
    </citation>
    <scope>NUCLEOTIDE SEQUENCE</scope>
</reference>
<evidence type="ECO:0000256" key="3">
    <source>
        <dbReference type="PROSITE-ProRule" id="PRU10141"/>
    </source>
</evidence>
<reference evidence="6 7" key="1">
    <citation type="submission" date="2012-08" db="EMBL/GenBank/DDBJ databases">
        <title>Oryza genome evolution.</title>
        <authorList>
            <person name="Wing R.A."/>
        </authorList>
    </citation>
    <scope>NUCLEOTIDE SEQUENCE</scope>
</reference>
<dbReference type="InterPro" id="IPR011009">
    <property type="entry name" value="Kinase-like_dom_sf"/>
</dbReference>
<dbReference type="InterPro" id="IPR017441">
    <property type="entry name" value="Protein_kinase_ATP_BS"/>
</dbReference>
<dbReference type="InterPro" id="IPR050528">
    <property type="entry name" value="L-type_Lectin-RKs"/>
</dbReference>
<dbReference type="InterPro" id="IPR000719">
    <property type="entry name" value="Prot_kinase_dom"/>
</dbReference>
<dbReference type="Gene3D" id="1.10.510.10">
    <property type="entry name" value="Transferase(Phosphotransferase) domain 1"/>
    <property type="match status" value="1"/>
</dbReference>
<dbReference type="EnsemblPlants" id="LPERR12G10700.1">
    <property type="protein sequence ID" value="LPERR12G10700.1"/>
    <property type="gene ID" value="LPERR12G10700"/>
</dbReference>
<proteinExistence type="predicted"/>
<dbReference type="Proteomes" id="UP000032180">
    <property type="component" value="Chromosome 12"/>
</dbReference>
<organism evidence="6 7">
    <name type="scientific">Leersia perrieri</name>
    <dbReference type="NCBI Taxonomy" id="77586"/>
    <lineage>
        <taxon>Eukaryota</taxon>
        <taxon>Viridiplantae</taxon>
        <taxon>Streptophyta</taxon>
        <taxon>Embryophyta</taxon>
        <taxon>Tracheophyta</taxon>
        <taxon>Spermatophyta</taxon>
        <taxon>Magnoliopsida</taxon>
        <taxon>Liliopsida</taxon>
        <taxon>Poales</taxon>
        <taxon>Poaceae</taxon>
        <taxon>BOP clade</taxon>
        <taxon>Oryzoideae</taxon>
        <taxon>Oryzeae</taxon>
        <taxon>Oryzinae</taxon>
        <taxon>Leersia</taxon>
    </lineage>
</organism>
<feature type="domain" description="Protein kinase" evidence="5">
    <location>
        <begin position="46"/>
        <end position="304"/>
    </location>
</feature>
<protein>
    <recommendedName>
        <fullName evidence="5">Protein kinase domain-containing protein</fullName>
    </recommendedName>
</protein>
<dbReference type="eggNOG" id="ENOG502QT06">
    <property type="taxonomic scope" value="Eukaryota"/>
</dbReference>
<dbReference type="InterPro" id="IPR001245">
    <property type="entry name" value="Ser-Thr/Tyr_kinase_cat_dom"/>
</dbReference>
<dbReference type="Pfam" id="PF07714">
    <property type="entry name" value="PK_Tyr_Ser-Thr"/>
    <property type="match status" value="1"/>
</dbReference>
<dbReference type="PROSITE" id="PS00107">
    <property type="entry name" value="PROTEIN_KINASE_ATP"/>
    <property type="match status" value="1"/>
</dbReference>
<reference evidence="6" key="3">
    <citation type="submission" date="2015-04" db="UniProtKB">
        <authorList>
            <consortium name="EnsemblPlants"/>
        </authorList>
    </citation>
    <scope>IDENTIFICATION</scope>
</reference>
<dbReference type="AlphaFoldDB" id="A0A0D9XZJ7"/>
<feature type="compositionally biased region" description="Polar residues" evidence="4">
    <location>
        <begin position="1"/>
        <end position="15"/>
    </location>
</feature>
<dbReference type="GO" id="GO:0004672">
    <property type="term" value="F:protein kinase activity"/>
    <property type="evidence" value="ECO:0007669"/>
    <property type="project" value="InterPro"/>
</dbReference>
<evidence type="ECO:0000256" key="2">
    <source>
        <dbReference type="ARBA" id="ARBA00022840"/>
    </source>
</evidence>
<dbReference type="PANTHER" id="PTHR27007">
    <property type="match status" value="1"/>
</dbReference>
<name>A0A0D9XZJ7_9ORYZ</name>
<dbReference type="GO" id="GO:0051707">
    <property type="term" value="P:response to other organism"/>
    <property type="evidence" value="ECO:0007669"/>
    <property type="project" value="UniProtKB-ARBA"/>
</dbReference>
<dbReference type="SUPFAM" id="SSF56112">
    <property type="entry name" value="Protein kinase-like (PK-like)"/>
    <property type="match status" value="1"/>
</dbReference>
<keyword evidence="2 3" id="KW-0067">ATP-binding</keyword>
<dbReference type="HOGENOM" id="CLU_047328_0_0_1"/>